<evidence type="ECO:0000256" key="4">
    <source>
        <dbReference type="ARBA" id="ARBA00023163"/>
    </source>
</evidence>
<dbReference type="Gene3D" id="1.10.357.10">
    <property type="entry name" value="Tetracycline Repressor, domain 2"/>
    <property type="match status" value="1"/>
</dbReference>
<name>A0A1H9UU60_9BACI</name>
<gene>
    <name evidence="7" type="ORF">SAMN04487944_11957</name>
</gene>
<keyword evidence="2" id="KW-0805">Transcription regulation</keyword>
<dbReference type="InterPro" id="IPR023772">
    <property type="entry name" value="DNA-bd_HTH_TetR-type_CS"/>
</dbReference>
<evidence type="ECO:0000256" key="2">
    <source>
        <dbReference type="ARBA" id="ARBA00023015"/>
    </source>
</evidence>
<feature type="DNA-binding region" description="H-T-H motif" evidence="5">
    <location>
        <begin position="25"/>
        <end position="44"/>
    </location>
</feature>
<dbReference type="EMBL" id="FOGL01000019">
    <property type="protein sequence ID" value="SES12946.1"/>
    <property type="molecule type" value="Genomic_DNA"/>
</dbReference>
<dbReference type="AlphaFoldDB" id="A0A1H9UU60"/>
<dbReference type="PRINTS" id="PR00455">
    <property type="entry name" value="HTHTETR"/>
</dbReference>
<keyword evidence="8" id="KW-1185">Reference proteome</keyword>
<evidence type="ECO:0000256" key="5">
    <source>
        <dbReference type="PROSITE-ProRule" id="PRU00335"/>
    </source>
</evidence>
<organism evidence="7 8">
    <name type="scientific">Gracilibacillus ureilyticus</name>
    <dbReference type="NCBI Taxonomy" id="531814"/>
    <lineage>
        <taxon>Bacteria</taxon>
        <taxon>Bacillati</taxon>
        <taxon>Bacillota</taxon>
        <taxon>Bacilli</taxon>
        <taxon>Bacillales</taxon>
        <taxon>Bacillaceae</taxon>
        <taxon>Gracilibacillus</taxon>
    </lineage>
</organism>
<dbReference type="InterPro" id="IPR050624">
    <property type="entry name" value="HTH-type_Tx_Regulator"/>
</dbReference>
<dbReference type="PROSITE" id="PS01081">
    <property type="entry name" value="HTH_TETR_1"/>
    <property type="match status" value="1"/>
</dbReference>
<proteinExistence type="predicted"/>
<evidence type="ECO:0000259" key="6">
    <source>
        <dbReference type="PROSITE" id="PS50977"/>
    </source>
</evidence>
<protein>
    <submittedName>
        <fullName evidence="7">Transcriptional regulator, TetR family</fullName>
    </submittedName>
</protein>
<dbReference type="FunFam" id="1.10.10.60:FF:000141">
    <property type="entry name" value="TetR family transcriptional regulator"/>
    <property type="match status" value="1"/>
</dbReference>
<dbReference type="STRING" id="531814.SAMN04487944_11957"/>
<dbReference type="GO" id="GO:0003677">
    <property type="term" value="F:DNA binding"/>
    <property type="evidence" value="ECO:0007669"/>
    <property type="project" value="UniProtKB-UniRule"/>
</dbReference>
<evidence type="ECO:0000256" key="3">
    <source>
        <dbReference type="ARBA" id="ARBA00023125"/>
    </source>
</evidence>
<dbReference type="PROSITE" id="PS50977">
    <property type="entry name" value="HTH_TETR_2"/>
    <property type="match status" value="1"/>
</dbReference>
<keyword evidence="1" id="KW-0678">Repressor</keyword>
<evidence type="ECO:0000256" key="1">
    <source>
        <dbReference type="ARBA" id="ARBA00022491"/>
    </source>
</evidence>
<evidence type="ECO:0000313" key="7">
    <source>
        <dbReference type="EMBL" id="SES12946.1"/>
    </source>
</evidence>
<evidence type="ECO:0000313" key="8">
    <source>
        <dbReference type="Proteomes" id="UP000199687"/>
    </source>
</evidence>
<dbReference type="RefSeq" id="WP_089743092.1">
    <property type="nucleotide sequence ID" value="NZ_FOGL01000019.1"/>
</dbReference>
<dbReference type="Proteomes" id="UP000199687">
    <property type="component" value="Unassembled WGS sequence"/>
</dbReference>
<dbReference type="PANTHER" id="PTHR43479">
    <property type="entry name" value="ACREF/ENVCD OPERON REPRESSOR-RELATED"/>
    <property type="match status" value="1"/>
</dbReference>
<feature type="domain" description="HTH tetR-type" evidence="6">
    <location>
        <begin position="2"/>
        <end position="62"/>
    </location>
</feature>
<reference evidence="7 8" key="1">
    <citation type="submission" date="2016-10" db="EMBL/GenBank/DDBJ databases">
        <authorList>
            <person name="de Groot N.N."/>
        </authorList>
    </citation>
    <scope>NUCLEOTIDE SEQUENCE [LARGE SCALE GENOMIC DNA]</scope>
    <source>
        <strain evidence="7 8">CGMCC 1.7727</strain>
    </source>
</reference>
<dbReference type="PANTHER" id="PTHR43479:SF22">
    <property type="entry name" value="TRANSCRIPTIONAL REGULATOR, TETR FAMILY"/>
    <property type="match status" value="1"/>
</dbReference>
<dbReference type="OrthoDB" id="9812993at2"/>
<dbReference type="GO" id="GO:0045892">
    <property type="term" value="P:negative regulation of DNA-templated transcription"/>
    <property type="evidence" value="ECO:0007669"/>
    <property type="project" value="UniProtKB-ARBA"/>
</dbReference>
<keyword evidence="3 5" id="KW-0238">DNA-binding</keyword>
<dbReference type="InterPro" id="IPR001647">
    <property type="entry name" value="HTH_TetR"/>
</dbReference>
<sequence length="290" mass="33765">MSDKREDIIKAAHKLFVNKGFAKTSIQDILNEANIAKGTFYNYFDSKKDCLLAILNYINEEVEKKRYDLAKGKQLDDEEVFIQQIAVKMDINKQHNMFTVFETVSLSEDETLKKYMISRHKEELVWISRRLEAIYPQEAESITIDHAVMLIGITHHMSHASKLLGAEPVSTLSIITFALNRLKSMIQSQIDQSEVFLHKKWLTLPINENKVEKSHVFSTIDQLINEVDGHVDTKYIQSLQFLKEELEAKEPRIFLIDSIFTSLIVVFQHKKWEHKVNLLRNMVDSLTKKK</sequence>
<keyword evidence="4" id="KW-0804">Transcription</keyword>
<dbReference type="SUPFAM" id="SSF46689">
    <property type="entry name" value="Homeodomain-like"/>
    <property type="match status" value="1"/>
</dbReference>
<dbReference type="InterPro" id="IPR009057">
    <property type="entry name" value="Homeodomain-like_sf"/>
</dbReference>
<accession>A0A1H9UU60</accession>
<dbReference type="Pfam" id="PF00440">
    <property type="entry name" value="TetR_N"/>
    <property type="match status" value="1"/>
</dbReference>